<proteinExistence type="predicted"/>
<reference evidence="1 2" key="1">
    <citation type="journal article" date="2018" name="Sci. Rep.">
        <title>Characterisation of pathogen-specific regions and novel effector candidates in Fusarium oxysporum f. sp. cepae.</title>
        <authorList>
            <person name="Armitage A.D."/>
            <person name="Taylor A."/>
            <person name="Sobczyk M.K."/>
            <person name="Baxter L."/>
            <person name="Greenfield B.P."/>
            <person name="Bates H.J."/>
            <person name="Wilson F."/>
            <person name="Jackson A.C."/>
            <person name="Ott S."/>
            <person name="Harrison R.J."/>
            <person name="Clarkson J.P."/>
        </authorList>
    </citation>
    <scope>NUCLEOTIDE SEQUENCE [LARGE SCALE GENOMIC DNA]</scope>
    <source>
        <strain evidence="1 2">Fo_A13</strain>
    </source>
</reference>
<evidence type="ECO:0000313" key="2">
    <source>
        <dbReference type="Proteomes" id="UP000285084"/>
    </source>
</evidence>
<dbReference type="EMBL" id="MRCX01000745">
    <property type="protein sequence ID" value="RKK59523.1"/>
    <property type="molecule type" value="Genomic_DNA"/>
</dbReference>
<gene>
    <name evidence="1" type="ORF">BFJ69_g17306</name>
</gene>
<evidence type="ECO:0008006" key="3">
    <source>
        <dbReference type="Google" id="ProtNLM"/>
    </source>
</evidence>
<name>A0A420M8P9_FUSOX</name>
<organism evidence="1 2">
    <name type="scientific">Fusarium oxysporum</name>
    <name type="common">Fusarium vascular wilt</name>
    <dbReference type="NCBI Taxonomy" id="5507"/>
    <lineage>
        <taxon>Eukaryota</taxon>
        <taxon>Fungi</taxon>
        <taxon>Dikarya</taxon>
        <taxon>Ascomycota</taxon>
        <taxon>Pezizomycotina</taxon>
        <taxon>Sordariomycetes</taxon>
        <taxon>Hypocreomycetidae</taxon>
        <taxon>Hypocreales</taxon>
        <taxon>Nectriaceae</taxon>
        <taxon>Fusarium</taxon>
        <taxon>Fusarium oxysporum species complex</taxon>
    </lineage>
</organism>
<dbReference type="InterPro" id="IPR011009">
    <property type="entry name" value="Kinase-like_dom_sf"/>
</dbReference>
<sequence length="450" mass="50334">MSRPLPSTRWTSFEDWNYNGMEERLKGLLAKLNKVVLLDHAARVKGQHLTMSEPFSAGQYWICFEMVAEDDSIIIARVRLPPHPDALSTVNEDEEYSIACEISAMSFVREKLPNVPLPRVFAYERPGSQLATSAGATYMLIEGFRGNTLSAMAPDFYSLSVGASSFFLLRCSNTSKDSKQQHVIAQWTMIQATLATLTNPLIGSISGIAETGEPIIDRLSSAVTEGFTSQGPFSNPVEYFTALGSAALNRANGCNGGVDERLLRFRKLGALVFIDIVNSTALFQEFQVQYPFNHMDLGTQNIIVDDDLTFLAVIDWEFAQTAPREVNHYPMPFPLLWSDQKIKDILDDATHVAHKNVTRQVFIRQLYRDCFRVAEAELEKKGASLGVKFADVLESAASRVHACFSKLGDSPEHDEVLVREMVRLAFNYDDEGTDQYLKMMSCKIDLQRGN</sequence>
<accession>A0A420M8P9</accession>
<dbReference type="AlphaFoldDB" id="A0A420M8P9"/>
<evidence type="ECO:0000313" key="1">
    <source>
        <dbReference type="EMBL" id="RKK59523.1"/>
    </source>
</evidence>
<dbReference type="InterPro" id="IPR051678">
    <property type="entry name" value="AGP_Transferase"/>
</dbReference>
<protein>
    <recommendedName>
        <fullName evidence="3">Aminoglycoside phosphotransferase domain-containing protein</fullName>
    </recommendedName>
</protein>
<dbReference type="Proteomes" id="UP000285084">
    <property type="component" value="Unassembled WGS sequence"/>
</dbReference>
<dbReference type="SUPFAM" id="SSF56112">
    <property type="entry name" value="Protein kinase-like (PK-like)"/>
    <property type="match status" value="1"/>
</dbReference>
<comment type="caution">
    <text evidence="1">The sequence shown here is derived from an EMBL/GenBank/DDBJ whole genome shotgun (WGS) entry which is preliminary data.</text>
</comment>
<dbReference type="PANTHER" id="PTHR21310:SF37">
    <property type="entry name" value="AMINOGLYCOSIDE PHOSPHOTRANSFERASE DOMAIN-CONTAINING PROTEIN"/>
    <property type="match status" value="1"/>
</dbReference>
<dbReference type="PANTHER" id="PTHR21310">
    <property type="entry name" value="AMINOGLYCOSIDE PHOSPHOTRANSFERASE-RELATED-RELATED"/>
    <property type="match status" value="1"/>
</dbReference>